<keyword evidence="3" id="KW-0863">Zinc-finger</keyword>
<dbReference type="PANTHER" id="PTHR46200:SF1">
    <property type="entry name" value="GATOR COMPLEX PROTEIN WDR24"/>
    <property type="match status" value="1"/>
</dbReference>
<dbReference type="GO" id="GO:1904263">
    <property type="term" value="P:positive regulation of TORC1 signaling"/>
    <property type="evidence" value="ECO:0007669"/>
    <property type="project" value="TreeGrafter"/>
</dbReference>
<dbReference type="EMBL" id="BRXX01000243">
    <property type="protein sequence ID" value="GMI00150.1"/>
    <property type="molecule type" value="Genomic_DNA"/>
</dbReference>
<dbReference type="InterPro" id="IPR037590">
    <property type="entry name" value="WDR24"/>
</dbReference>
<evidence type="ECO:0000256" key="3">
    <source>
        <dbReference type="PROSITE-ProRule" id="PRU00175"/>
    </source>
</evidence>
<dbReference type="GO" id="GO:0005829">
    <property type="term" value="C:cytosol"/>
    <property type="evidence" value="ECO:0007669"/>
    <property type="project" value="TreeGrafter"/>
</dbReference>
<feature type="compositionally biased region" description="Low complexity" evidence="4">
    <location>
        <begin position="149"/>
        <end position="170"/>
    </location>
</feature>
<feature type="domain" description="RING-type" evidence="5">
    <location>
        <begin position="715"/>
        <end position="752"/>
    </location>
</feature>
<keyword evidence="7" id="KW-1185">Reference proteome</keyword>
<evidence type="ECO:0000256" key="1">
    <source>
        <dbReference type="ARBA" id="ARBA00022574"/>
    </source>
</evidence>
<name>A0A9W7C6M7_9STRA</name>
<keyword evidence="3" id="KW-0479">Metal-binding</keyword>
<dbReference type="GO" id="GO:0008270">
    <property type="term" value="F:zinc ion binding"/>
    <property type="evidence" value="ECO:0007669"/>
    <property type="project" value="UniProtKB-KW"/>
</dbReference>
<evidence type="ECO:0000256" key="4">
    <source>
        <dbReference type="SAM" id="MobiDB-lite"/>
    </source>
</evidence>
<protein>
    <recommendedName>
        <fullName evidence="5">RING-type domain-containing protein</fullName>
    </recommendedName>
</protein>
<dbReference type="SUPFAM" id="SSF50978">
    <property type="entry name" value="WD40 repeat-like"/>
    <property type="match status" value="1"/>
</dbReference>
<comment type="caution">
    <text evidence="6">The sequence shown here is derived from an EMBL/GenBank/DDBJ whole genome shotgun (WGS) entry which is preliminary data.</text>
</comment>
<feature type="region of interest" description="Disordered" evidence="4">
    <location>
        <begin position="359"/>
        <end position="384"/>
    </location>
</feature>
<keyword evidence="2" id="KW-0677">Repeat</keyword>
<dbReference type="AlphaFoldDB" id="A0A9W7C6M7"/>
<feature type="compositionally biased region" description="Polar residues" evidence="4">
    <location>
        <begin position="372"/>
        <end position="382"/>
    </location>
</feature>
<dbReference type="PROSITE" id="PS50089">
    <property type="entry name" value="ZF_RING_2"/>
    <property type="match status" value="1"/>
</dbReference>
<keyword evidence="3" id="KW-0862">Zinc</keyword>
<sequence>MSTSVPPTSIPNRVPIAFSALLPRTNSFSRGKNLLCCVSLSKAPVSSTGQQQQVWLTSFGDDGFQRKVVVDMAHHYPPPLNSATNSQGTSQSNNNNNNNRVSTGSSNSIPVTSSTGTLQSLFMPPSPVQSKPSSDRASPLTAPGSPLFNSDSNVGSVSPSNNSPPNTHSSKFTDLTSFSSSNASTVKTLNFSVSGLTFSQTHLWLHTPTHVNLYPIQTLLLLPVNPKPSQTIHLPSHLSTHSGVFSYSLLSTPPLLTLYTYTDLNSHYTFTRTLPTTKTPPTSLKFHPKIPTLFLQTSQDGSLLLTDCVLGQNIYRAVWSENLFCVWGVGDNCDLLIEHGRGSRLKLWDIAETVKSHYGVESSEDQLPEPSPHQTTHSTVSGRLTLGFKPSNASTTSSPSSSRGGSVNAKTASLKLQSVAKPVCVKTFHTGRVIRQVEWKDSTHFYVTLTSKRSMMSMSECETWLFETGITDTPIEKWSDTGAQVYSLTLSSFLSISPNKIRVEKNQGVKVRKMVPTNLLAMSVGGIATVGTSQEEGTTATVINYKKLNKERETVLKCLTLYKTGEGAFKINAEVAKNEGWHVAHKSWLVLSSLIKVKGSWNAKFYRSVTLIVQNLLSHNHLPTAVAILNCLTDLKEMDQQVVTEVYECWIDILRRFNLLKHATYTVKHCLIDAVSSKSLSSTTANTSCPTCFKQLPPSTRLRACQSCKSRVAICCYCQAPVVGLFELCIGCGHGFHMECASQWFKSENVCPSGCGHVCKRLM</sequence>
<dbReference type="InterPro" id="IPR001841">
    <property type="entry name" value="Znf_RING"/>
</dbReference>
<accession>A0A9W7C6M7</accession>
<dbReference type="PANTHER" id="PTHR46200">
    <property type="entry name" value="GATOR COMPLEX PROTEIN WDR24"/>
    <property type="match status" value="1"/>
</dbReference>
<feature type="compositionally biased region" description="Polar residues" evidence="4">
    <location>
        <begin position="109"/>
        <end position="120"/>
    </location>
</feature>
<feature type="compositionally biased region" description="Low complexity" evidence="4">
    <location>
        <begin position="81"/>
        <end position="108"/>
    </location>
</feature>
<dbReference type="GO" id="GO:0061700">
    <property type="term" value="C:GATOR2 complex"/>
    <property type="evidence" value="ECO:0007669"/>
    <property type="project" value="TreeGrafter"/>
</dbReference>
<dbReference type="Pfam" id="PF17120">
    <property type="entry name" value="zf-RING_16"/>
    <property type="match status" value="1"/>
</dbReference>
<dbReference type="InterPro" id="IPR036322">
    <property type="entry name" value="WD40_repeat_dom_sf"/>
</dbReference>
<reference evidence="7" key="1">
    <citation type="journal article" date="2023" name="Commun. Biol.">
        <title>Genome analysis of Parmales, the sister group of diatoms, reveals the evolutionary specialization of diatoms from phago-mixotrophs to photoautotrophs.</title>
        <authorList>
            <person name="Ban H."/>
            <person name="Sato S."/>
            <person name="Yoshikawa S."/>
            <person name="Yamada K."/>
            <person name="Nakamura Y."/>
            <person name="Ichinomiya M."/>
            <person name="Sato N."/>
            <person name="Blanc-Mathieu R."/>
            <person name="Endo H."/>
            <person name="Kuwata A."/>
            <person name="Ogata H."/>
        </authorList>
    </citation>
    <scope>NUCLEOTIDE SEQUENCE [LARGE SCALE GENOMIC DNA]</scope>
    <source>
        <strain evidence="7">NIES 3699</strain>
    </source>
</reference>
<proteinExistence type="predicted"/>
<dbReference type="GO" id="GO:0005774">
    <property type="term" value="C:vacuolar membrane"/>
    <property type="evidence" value="ECO:0007669"/>
    <property type="project" value="TreeGrafter"/>
</dbReference>
<evidence type="ECO:0000259" key="5">
    <source>
        <dbReference type="PROSITE" id="PS50089"/>
    </source>
</evidence>
<organism evidence="6 7">
    <name type="scientific">Triparma verrucosa</name>
    <dbReference type="NCBI Taxonomy" id="1606542"/>
    <lineage>
        <taxon>Eukaryota</taxon>
        <taxon>Sar</taxon>
        <taxon>Stramenopiles</taxon>
        <taxon>Ochrophyta</taxon>
        <taxon>Bolidophyceae</taxon>
        <taxon>Parmales</taxon>
        <taxon>Triparmaceae</taxon>
        <taxon>Triparma</taxon>
    </lineage>
</organism>
<gene>
    <name evidence="6" type="ORF">TrVE_jg582</name>
</gene>
<dbReference type="Proteomes" id="UP001165160">
    <property type="component" value="Unassembled WGS sequence"/>
</dbReference>
<evidence type="ECO:0000313" key="7">
    <source>
        <dbReference type="Proteomes" id="UP001165160"/>
    </source>
</evidence>
<evidence type="ECO:0000313" key="6">
    <source>
        <dbReference type="EMBL" id="GMI00150.1"/>
    </source>
</evidence>
<dbReference type="InterPro" id="IPR049566">
    <property type="entry name" value="WDR59_RTC1-like_RING_Znf"/>
</dbReference>
<keyword evidence="1" id="KW-0853">WD repeat</keyword>
<dbReference type="GO" id="GO:0016239">
    <property type="term" value="P:positive regulation of macroautophagy"/>
    <property type="evidence" value="ECO:0007669"/>
    <property type="project" value="TreeGrafter"/>
</dbReference>
<feature type="region of interest" description="Disordered" evidence="4">
    <location>
        <begin position="75"/>
        <end position="170"/>
    </location>
</feature>
<evidence type="ECO:0000256" key="2">
    <source>
        <dbReference type="ARBA" id="ARBA00022737"/>
    </source>
</evidence>